<dbReference type="EC" id="3.2.1.55" evidence="5"/>
<dbReference type="PANTHER" id="PTHR43576:SF3">
    <property type="entry name" value="ALPHA-L-ARABINOFURANOSIDASE C"/>
    <property type="match status" value="1"/>
</dbReference>
<evidence type="ECO:0000259" key="11">
    <source>
        <dbReference type="Pfam" id="PF22848"/>
    </source>
</evidence>
<evidence type="ECO:0000256" key="6">
    <source>
        <dbReference type="ARBA" id="ARBA00022801"/>
    </source>
</evidence>
<name>A0ABS7KTP0_CLOSR</name>
<evidence type="ECO:0000256" key="2">
    <source>
        <dbReference type="ARBA" id="ARBA00004881"/>
    </source>
</evidence>
<dbReference type="Gene3D" id="3.20.20.80">
    <property type="entry name" value="Glycosidases"/>
    <property type="match status" value="2"/>
</dbReference>
<feature type="signal peptide" evidence="9">
    <location>
        <begin position="1"/>
        <end position="27"/>
    </location>
</feature>
<dbReference type="InterPro" id="IPR055235">
    <property type="entry name" value="ASD1_cat"/>
</dbReference>
<dbReference type="PROSITE" id="PS51257">
    <property type="entry name" value="PROKAR_LIPOPROTEIN"/>
    <property type="match status" value="1"/>
</dbReference>
<keyword evidence="8" id="KW-0326">Glycosidase</keyword>
<dbReference type="Pfam" id="PF22848">
    <property type="entry name" value="ASD1_dom"/>
    <property type="match status" value="1"/>
</dbReference>
<keyword evidence="9" id="KW-0732">Signal</keyword>
<dbReference type="Pfam" id="PF06964">
    <property type="entry name" value="Alpha-L-AF_C"/>
    <property type="match status" value="1"/>
</dbReference>
<evidence type="ECO:0000256" key="9">
    <source>
        <dbReference type="SAM" id="SignalP"/>
    </source>
</evidence>
<dbReference type="InterPro" id="IPR013780">
    <property type="entry name" value="Glyco_hydro_b"/>
</dbReference>
<dbReference type="InterPro" id="IPR013320">
    <property type="entry name" value="ConA-like_dom_sf"/>
</dbReference>
<accession>A0ABS7KTP0</accession>
<dbReference type="Gene3D" id="2.60.40.1180">
    <property type="entry name" value="Golgi alpha-mannosidase II"/>
    <property type="match status" value="1"/>
</dbReference>
<evidence type="ECO:0000313" key="13">
    <source>
        <dbReference type="Proteomes" id="UP001299068"/>
    </source>
</evidence>
<sequence>MRKRCVSITLIAIMLITSCFNSKLAMAENLSKYDLSNSLLGHYVFDNNSINNMTVTNIAKTGEVYNGRLGSLSNVNSTNIRVDRGISGEGLKFDGTESYFRIPKVINAKENYTISLWIYNNVTQPTNSTSINIIQQTGVGRTLLYLKNKKYGSFVSGSDVISDNIEDYGKWQNVIITSKVNDDKTITFQIYSNGELLKEELIKDINLINGGITDLQFGCHKNPGTGYSFKGTIDSVRIYNKSADKNMINALFDEHKNVIVFDELNNLIKEATELLENGILTDEYSEYTDLYNKIEEVKNITINSSYNEIMGAKAELQLLIDIYTEVVEKLPVKISIDYNNVIKNIPDYMFGVNHRYHMDGYGSYNPETEDLYDEFRQLSDSAKFGSVRYPGGIVANLFQWKRSIGNIENRITTIHGNWNEPTITPNFGLDEAAKYIIDESNSEMVYVYGFGNGSALDAADLVEYLNCEVGQNPNGGIDWAQVRADNGHIEPYNVKMFEIGNEVDEGRGYWLQNSPDQWSGSGLDVATMYAEGAVRTFEKEKVAEIDNWNTSVDKSKASYFSDGTANQKKYMRYANDVTDQIDKSKKVKSDSVHVYVNNEEWTIVNEIKKAGANEKVAQVNYENGEILFGDGVNGAIPVKDSDIRVSYTVYKDGLADYYEEMKKVDPEIKIYSGYSNSNIAQAINQSEKASKDGGKFDGIAVHPYSHTQGQIQDNDPLFYEKIMEKIETSVVGQIRSREDALKRYWPDGSKEVAISEYGIFNHPSDVVQSQTHAIYIASNIMEFMKFNTAYTNKHCLIDFPGGDILGPGKQALIQSIQQADGSYRFYGTPSLKVFSILNEMTANNLIESNIKNNKKFYNNVDSIHSMITKDKDNIYVLLINMNRDENLTVEFDIDGEVVQNNKIETMTLSGDDVYDINSLDNPNNVDIVKGEAIIDLDKIQYEVPAHSVVGLKLKLKN</sequence>
<evidence type="ECO:0000256" key="8">
    <source>
        <dbReference type="ARBA" id="ARBA00023295"/>
    </source>
</evidence>
<comment type="catalytic activity">
    <reaction evidence="1">
        <text>Hydrolysis of terminal non-reducing alpha-L-arabinofuranoside residues in alpha-L-arabinosides.</text>
        <dbReference type="EC" id="3.2.1.55"/>
    </reaction>
</comment>
<dbReference type="SUPFAM" id="SSF49899">
    <property type="entry name" value="Concanavalin A-like lectins/glucanases"/>
    <property type="match status" value="1"/>
</dbReference>
<comment type="subunit">
    <text evidence="4">Homohexamer; trimer of dimers.</text>
</comment>
<dbReference type="InterPro" id="IPR010720">
    <property type="entry name" value="Alpha-L-AF_C"/>
</dbReference>
<dbReference type="InterPro" id="IPR017853">
    <property type="entry name" value="GH"/>
</dbReference>
<evidence type="ECO:0000256" key="7">
    <source>
        <dbReference type="ARBA" id="ARBA00023277"/>
    </source>
</evidence>
<organism evidence="12 13">
    <name type="scientific">Clostridium sardiniense</name>
    <name type="common">Clostridium absonum</name>
    <dbReference type="NCBI Taxonomy" id="29369"/>
    <lineage>
        <taxon>Bacteria</taxon>
        <taxon>Bacillati</taxon>
        <taxon>Bacillota</taxon>
        <taxon>Clostridia</taxon>
        <taxon>Eubacteriales</taxon>
        <taxon>Clostridiaceae</taxon>
        <taxon>Clostridium</taxon>
    </lineage>
</organism>
<protein>
    <recommendedName>
        <fullName evidence="5">non-reducing end alpha-L-arabinofuranosidase</fullName>
        <ecNumber evidence="5">3.2.1.55</ecNumber>
    </recommendedName>
</protein>
<evidence type="ECO:0000313" key="12">
    <source>
        <dbReference type="EMBL" id="MBY0754099.1"/>
    </source>
</evidence>
<feature type="chain" id="PRO_5045522220" description="non-reducing end alpha-L-arabinofuranosidase" evidence="9">
    <location>
        <begin position="28"/>
        <end position="957"/>
    </location>
</feature>
<keyword evidence="7" id="KW-0119">Carbohydrate metabolism</keyword>
<feature type="domain" description="Alpha-L-arabinofuranosidase C-terminal" evidence="10">
    <location>
        <begin position="824"/>
        <end position="947"/>
    </location>
</feature>
<evidence type="ECO:0000256" key="3">
    <source>
        <dbReference type="ARBA" id="ARBA00007186"/>
    </source>
</evidence>
<dbReference type="SUPFAM" id="SSF51011">
    <property type="entry name" value="Glycosyl hydrolase domain"/>
    <property type="match status" value="1"/>
</dbReference>
<dbReference type="PANTHER" id="PTHR43576">
    <property type="entry name" value="ALPHA-L-ARABINOFURANOSIDASE C-RELATED"/>
    <property type="match status" value="1"/>
</dbReference>
<comment type="similarity">
    <text evidence="3">Belongs to the glycosyl hydrolase 51 family.</text>
</comment>
<keyword evidence="6" id="KW-0378">Hydrolase</keyword>
<evidence type="ECO:0000256" key="1">
    <source>
        <dbReference type="ARBA" id="ARBA00001462"/>
    </source>
</evidence>
<dbReference type="EMBL" id="JAIKTU010000001">
    <property type="protein sequence ID" value="MBY0754099.1"/>
    <property type="molecule type" value="Genomic_DNA"/>
</dbReference>
<keyword evidence="13" id="KW-1185">Reference proteome</keyword>
<proteinExistence type="inferred from homology"/>
<comment type="caution">
    <text evidence="12">The sequence shown here is derived from an EMBL/GenBank/DDBJ whole genome shotgun (WGS) entry which is preliminary data.</text>
</comment>
<evidence type="ECO:0000256" key="4">
    <source>
        <dbReference type="ARBA" id="ARBA00011165"/>
    </source>
</evidence>
<dbReference type="Proteomes" id="UP001299068">
    <property type="component" value="Unassembled WGS sequence"/>
</dbReference>
<reference evidence="12 13" key="1">
    <citation type="journal article" date="2021" name="Cell Host Microbe">
        <title>in vivo commensal control of Clostridioides difficile virulence.</title>
        <authorList>
            <person name="Girinathan B.P."/>
            <person name="Dibenedetto N."/>
            <person name="Worley J.N."/>
            <person name="Peltier J."/>
            <person name="Arrieta-Ortiz M.L."/>
            <person name="Rupa Christinal Immanuel S."/>
            <person name="Lavin R."/>
            <person name="Delaney M.L."/>
            <person name="Cummins C."/>
            <person name="Hoffmann M."/>
            <person name="Luo Y."/>
            <person name="Gonzalez-Escalona N."/>
            <person name="Allard M."/>
            <person name="Onderdonk A.B."/>
            <person name="Gerber G.K."/>
            <person name="Sonenshein A.L."/>
            <person name="Baliga N."/>
            <person name="Dupuy B."/>
            <person name="Bry L."/>
        </authorList>
    </citation>
    <scope>NUCLEOTIDE SEQUENCE [LARGE SCALE GENOMIC DNA]</scope>
    <source>
        <strain evidence="12 13">DSM 599</strain>
    </source>
</reference>
<evidence type="ECO:0000259" key="10">
    <source>
        <dbReference type="Pfam" id="PF06964"/>
    </source>
</evidence>
<dbReference type="Pfam" id="PF13385">
    <property type="entry name" value="Laminin_G_3"/>
    <property type="match status" value="1"/>
</dbReference>
<dbReference type="Gene3D" id="2.60.120.200">
    <property type="match status" value="1"/>
</dbReference>
<evidence type="ECO:0000256" key="5">
    <source>
        <dbReference type="ARBA" id="ARBA00012670"/>
    </source>
</evidence>
<dbReference type="RefSeq" id="WP_221858500.1">
    <property type="nucleotide sequence ID" value="NZ_JAIKTU010000001.1"/>
</dbReference>
<gene>
    <name evidence="12" type="ORF">K5V21_01390</name>
</gene>
<comment type="pathway">
    <text evidence="2">Glycan metabolism.</text>
</comment>
<dbReference type="SUPFAM" id="SSF51445">
    <property type="entry name" value="(Trans)glycosidases"/>
    <property type="match status" value="2"/>
</dbReference>
<feature type="domain" description="Alpha-L-arabinofuranosidase 1 catalytic" evidence="11">
    <location>
        <begin position="385"/>
        <end position="504"/>
    </location>
</feature>